<proteinExistence type="predicted"/>
<dbReference type="Proteomes" id="UP000078340">
    <property type="component" value="Unassembled WGS sequence"/>
</dbReference>
<protein>
    <submittedName>
        <fullName evidence="2">Uncharacterized protein</fullName>
    </submittedName>
</protein>
<evidence type="ECO:0000313" key="2">
    <source>
        <dbReference type="EMBL" id="OAQ93619.1"/>
    </source>
</evidence>
<feature type="compositionally biased region" description="Low complexity" evidence="1">
    <location>
        <begin position="49"/>
        <end position="61"/>
    </location>
</feature>
<name>A0A179HVY2_PURLI</name>
<gene>
    <name evidence="2" type="ORF">VFPFJ_02781</name>
</gene>
<feature type="region of interest" description="Disordered" evidence="1">
    <location>
        <begin position="1"/>
        <end position="61"/>
    </location>
</feature>
<dbReference type="AlphaFoldDB" id="A0A179HVY2"/>
<evidence type="ECO:0000256" key="1">
    <source>
        <dbReference type="SAM" id="MobiDB-lite"/>
    </source>
</evidence>
<reference evidence="2 3" key="1">
    <citation type="submission" date="2016-02" db="EMBL/GenBank/DDBJ databases">
        <title>Biosynthesis of antibiotic leucinostatins and their inhibition on Phytophthora in bio-control Purpureocillium lilacinum.</title>
        <authorList>
            <person name="Wang G."/>
            <person name="Liu Z."/>
            <person name="Lin R."/>
            <person name="Li E."/>
            <person name="Mao Z."/>
            <person name="Ling J."/>
            <person name="Yin W."/>
            <person name="Xie B."/>
        </authorList>
    </citation>
    <scope>NUCLEOTIDE SEQUENCE [LARGE SCALE GENOMIC DNA]</scope>
    <source>
        <strain evidence="2">PLFJ-1</strain>
    </source>
</reference>
<sequence length="93" mass="9804">MHARRRAPVPPRFHGGCEQITKDTEHQPNGKASTTASPQGRDAAARGLVSVGPQGPLSGPGLPSVPPARCLFVCFNPFLRIAGGVFHRIPRGS</sequence>
<dbReference type="EMBL" id="LSBI01000002">
    <property type="protein sequence ID" value="OAQ93619.1"/>
    <property type="molecule type" value="Genomic_DNA"/>
</dbReference>
<comment type="caution">
    <text evidence="2">The sequence shown here is derived from an EMBL/GenBank/DDBJ whole genome shotgun (WGS) entry which is preliminary data.</text>
</comment>
<evidence type="ECO:0000313" key="3">
    <source>
        <dbReference type="Proteomes" id="UP000078340"/>
    </source>
</evidence>
<organism evidence="2 3">
    <name type="scientific">Purpureocillium lilacinum</name>
    <name type="common">Paecilomyces lilacinus</name>
    <dbReference type="NCBI Taxonomy" id="33203"/>
    <lineage>
        <taxon>Eukaryota</taxon>
        <taxon>Fungi</taxon>
        <taxon>Dikarya</taxon>
        <taxon>Ascomycota</taxon>
        <taxon>Pezizomycotina</taxon>
        <taxon>Sordariomycetes</taxon>
        <taxon>Hypocreomycetidae</taxon>
        <taxon>Hypocreales</taxon>
        <taxon>Ophiocordycipitaceae</taxon>
        <taxon>Purpureocillium</taxon>
    </lineage>
</organism>
<accession>A0A179HVY2</accession>